<dbReference type="PANTHER" id="PTHR43143:SF1">
    <property type="entry name" value="SERINE_THREONINE-PROTEIN PHOSPHATASE CPPED1"/>
    <property type="match status" value="1"/>
</dbReference>
<dbReference type="SUPFAM" id="SSF56300">
    <property type="entry name" value="Metallo-dependent phosphatases"/>
    <property type="match status" value="1"/>
</dbReference>
<evidence type="ECO:0000313" key="2">
    <source>
        <dbReference type="EMBL" id="TWU07393.1"/>
    </source>
</evidence>
<dbReference type="InterPro" id="IPR029052">
    <property type="entry name" value="Metallo-depent_PP-like"/>
</dbReference>
<evidence type="ECO:0000313" key="3">
    <source>
        <dbReference type="Proteomes" id="UP000320735"/>
    </source>
</evidence>
<dbReference type="AlphaFoldDB" id="A0A5C6B5L0"/>
<dbReference type="Pfam" id="PF00149">
    <property type="entry name" value="Metallophos"/>
    <property type="match status" value="1"/>
</dbReference>
<dbReference type="InterPro" id="IPR004843">
    <property type="entry name" value="Calcineurin-like_PHP"/>
</dbReference>
<dbReference type="InterPro" id="IPR051918">
    <property type="entry name" value="STPP_CPPED1"/>
</dbReference>
<keyword evidence="3" id="KW-1185">Reference proteome</keyword>
<organism evidence="2 3">
    <name type="scientific">Symmachiella macrocystis</name>
    <dbReference type="NCBI Taxonomy" id="2527985"/>
    <lineage>
        <taxon>Bacteria</taxon>
        <taxon>Pseudomonadati</taxon>
        <taxon>Planctomycetota</taxon>
        <taxon>Planctomycetia</taxon>
        <taxon>Planctomycetales</taxon>
        <taxon>Planctomycetaceae</taxon>
        <taxon>Symmachiella</taxon>
    </lineage>
</organism>
<dbReference type="GO" id="GO:0016787">
    <property type="term" value="F:hydrolase activity"/>
    <property type="evidence" value="ECO:0007669"/>
    <property type="project" value="InterPro"/>
</dbReference>
<evidence type="ECO:0000259" key="1">
    <source>
        <dbReference type="Pfam" id="PF00149"/>
    </source>
</evidence>
<feature type="domain" description="Calcineurin-like phosphoesterase" evidence="1">
    <location>
        <begin position="44"/>
        <end position="232"/>
    </location>
</feature>
<dbReference type="EMBL" id="SJPP01000003">
    <property type="protein sequence ID" value="TWU07393.1"/>
    <property type="molecule type" value="Genomic_DNA"/>
</dbReference>
<dbReference type="Gene3D" id="3.60.21.10">
    <property type="match status" value="1"/>
</dbReference>
<proteinExistence type="predicted"/>
<name>A0A5C6B5L0_9PLAN</name>
<protein>
    <submittedName>
        <fullName evidence="2">Cyclic 3',5'-adenosine monophosphate phosphodiesterase</fullName>
    </submittedName>
</protein>
<comment type="caution">
    <text evidence="2">The sequence shown here is derived from an EMBL/GenBank/DDBJ whole genome shotgun (WGS) entry which is preliminary data.</text>
</comment>
<sequence>MTVLNNLRAFKPSWIQVAFIGVIVCSFVTPVFAEDDAKFEPFTFVQLCDTQLGMGGYEHDIQTFRQAVKQINEMDPDFVVICGDLVNTANDTSFVDFKTIKSDLTVACYCAPGNHDVGKPDSKALKRYRETIGKDYFSLKHKGYTFVFTNTQLWKAPLKGESEKHAAWVAQILSEAKQNQSPVMMVGHFPLFVKKPDEKETYYNLPIETRHQLLDLYKQNGVLAVLAGHTHTTIINDYDGMQLVNGEVTSKSFDKRPLGFRLWTVESLQTAKHEFVPLTNQFEELKQK</sequence>
<dbReference type="Proteomes" id="UP000320735">
    <property type="component" value="Unassembled WGS sequence"/>
</dbReference>
<accession>A0A5C6B5L0</accession>
<reference evidence="2 3" key="1">
    <citation type="submission" date="2019-02" db="EMBL/GenBank/DDBJ databases">
        <title>Deep-cultivation of Planctomycetes and their phenomic and genomic characterization uncovers novel biology.</title>
        <authorList>
            <person name="Wiegand S."/>
            <person name="Jogler M."/>
            <person name="Boedeker C."/>
            <person name="Pinto D."/>
            <person name="Vollmers J."/>
            <person name="Rivas-Marin E."/>
            <person name="Kohn T."/>
            <person name="Peeters S.H."/>
            <person name="Heuer A."/>
            <person name="Rast P."/>
            <person name="Oberbeckmann S."/>
            <person name="Bunk B."/>
            <person name="Jeske O."/>
            <person name="Meyerdierks A."/>
            <person name="Storesund J.E."/>
            <person name="Kallscheuer N."/>
            <person name="Luecker S."/>
            <person name="Lage O.M."/>
            <person name="Pohl T."/>
            <person name="Merkel B.J."/>
            <person name="Hornburger P."/>
            <person name="Mueller R.-W."/>
            <person name="Bruemmer F."/>
            <person name="Labrenz M."/>
            <person name="Spormann A.M."/>
            <person name="Op Den Camp H."/>
            <person name="Overmann J."/>
            <person name="Amann R."/>
            <person name="Jetten M.S.M."/>
            <person name="Mascher T."/>
            <person name="Medema M.H."/>
            <person name="Devos D.P."/>
            <person name="Kaster A.-K."/>
            <person name="Ovreas L."/>
            <person name="Rohde M."/>
            <person name="Galperin M.Y."/>
            <person name="Jogler C."/>
        </authorList>
    </citation>
    <scope>NUCLEOTIDE SEQUENCE [LARGE SCALE GENOMIC DNA]</scope>
    <source>
        <strain evidence="2 3">CA54</strain>
    </source>
</reference>
<dbReference type="PANTHER" id="PTHR43143">
    <property type="entry name" value="METALLOPHOSPHOESTERASE, CALCINEURIN SUPERFAMILY"/>
    <property type="match status" value="1"/>
</dbReference>
<gene>
    <name evidence="2" type="ORF">CA54_57990</name>
</gene>